<dbReference type="EMBL" id="JBEZVE010000025">
    <property type="protein sequence ID" value="MEU3786088.1"/>
    <property type="molecule type" value="Genomic_DNA"/>
</dbReference>
<evidence type="ECO:0000313" key="1">
    <source>
        <dbReference type="EMBL" id="MEU3786088.1"/>
    </source>
</evidence>
<evidence type="ECO:0000313" key="2">
    <source>
        <dbReference type="Proteomes" id="UP001550739"/>
    </source>
</evidence>
<protein>
    <submittedName>
        <fullName evidence="1">Uncharacterized protein</fullName>
    </submittedName>
</protein>
<name>A0ABV2ZU43_9ACTN</name>
<comment type="caution">
    <text evidence="1">The sequence shown here is derived from an EMBL/GenBank/DDBJ whole genome shotgun (WGS) entry which is preliminary data.</text>
</comment>
<accession>A0ABV2ZU43</accession>
<dbReference type="Proteomes" id="UP001550739">
    <property type="component" value="Unassembled WGS sequence"/>
</dbReference>
<dbReference type="RefSeq" id="WP_361707972.1">
    <property type="nucleotide sequence ID" value="NZ_JBEZVE010000025.1"/>
</dbReference>
<proteinExistence type="predicted"/>
<gene>
    <name evidence="1" type="ORF">AB0E89_37055</name>
</gene>
<keyword evidence="2" id="KW-1185">Reference proteome</keyword>
<organism evidence="1 2">
    <name type="scientific">Streptomyces sp. 900129855</name>
    <dbReference type="NCBI Taxonomy" id="3155129"/>
    <lineage>
        <taxon>Bacteria</taxon>
        <taxon>Bacillati</taxon>
        <taxon>Actinomycetota</taxon>
        <taxon>Actinomycetes</taxon>
        <taxon>Kitasatosporales</taxon>
        <taxon>Streptomycetaceae</taxon>
        <taxon>Streptomyces</taxon>
    </lineage>
</organism>
<sequence>MALVVVSSDPDEVLGLSHRVLALSRGRQQGVLSAQEATNSAVRHLATA</sequence>
<reference evidence="1 2" key="1">
    <citation type="submission" date="2024-06" db="EMBL/GenBank/DDBJ databases">
        <title>The Natural Products Discovery Center: Release of the First 8490 Sequenced Strains for Exploring Actinobacteria Biosynthetic Diversity.</title>
        <authorList>
            <person name="Kalkreuter E."/>
            <person name="Kautsar S.A."/>
            <person name="Yang D."/>
            <person name="Bader C.D."/>
            <person name="Teijaro C.N."/>
            <person name="Fluegel L."/>
            <person name="Davis C.M."/>
            <person name="Simpson J.R."/>
            <person name="Lauterbach L."/>
            <person name="Steele A.D."/>
            <person name="Gui C."/>
            <person name="Meng S."/>
            <person name="Li G."/>
            <person name="Viehrig K."/>
            <person name="Ye F."/>
            <person name="Su P."/>
            <person name="Kiefer A.F."/>
            <person name="Nichols A."/>
            <person name="Cepeda A.J."/>
            <person name="Yan W."/>
            <person name="Fan B."/>
            <person name="Jiang Y."/>
            <person name="Adhikari A."/>
            <person name="Zheng C.-J."/>
            <person name="Schuster L."/>
            <person name="Cowan T.M."/>
            <person name="Smanski M.J."/>
            <person name="Chevrette M.G."/>
            <person name="De Carvalho L.P.S."/>
            <person name="Shen B."/>
        </authorList>
    </citation>
    <scope>NUCLEOTIDE SEQUENCE [LARGE SCALE GENOMIC DNA]</scope>
    <source>
        <strain evidence="1 2">NPDC033843</strain>
    </source>
</reference>